<keyword evidence="2" id="KW-1185">Reference proteome</keyword>
<dbReference type="Proteomes" id="UP000224460">
    <property type="component" value="Unassembled WGS sequence"/>
</dbReference>
<organism evidence="1 2">
    <name type="scientific">Sporanaerobium hydrogeniformans</name>
    <dbReference type="NCBI Taxonomy" id="3072179"/>
    <lineage>
        <taxon>Bacteria</taxon>
        <taxon>Bacillati</taxon>
        <taxon>Bacillota</taxon>
        <taxon>Clostridia</taxon>
        <taxon>Lachnospirales</taxon>
        <taxon>Lachnospiraceae</taxon>
        <taxon>Sporanaerobium</taxon>
    </lineage>
</organism>
<gene>
    <name evidence="1" type="ORF">CS063_15735</name>
</gene>
<name>A0AC61D8Q6_9FIRM</name>
<comment type="caution">
    <text evidence="1">The sequence shown here is derived from an EMBL/GenBank/DDBJ whole genome shotgun (WGS) entry which is preliminary data.</text>
</comment>
<dbReference type="EMBL" id="PEDL01000028">
    <property type="protein sequence ID" value="PHV69447.1"/>
    <property type="molecule type" value="Genomic_DNA"/>
</dbReference>
<evidence type="ECO:0000313" key="1">
    <source>
        <dbReference type="EMBL" id="PHV69447.1"/>
    </source>
</evidence>
<protein>
    <submittedName>
        <fullName evidence="1">Uncharacterized protein</fullName>
    </submittedName>
</protein>
<proteinExistence type="predicted"/>
<evidence type="ECO:0000313" key="2">
    <source>
        <dbReference type="Proteomes" id="UP000224460"/>
    </source>
</evidence>
<reference evidence="1" key="1">
    <citation type="submission" date="2017-10" db="EMBL/GenBank/DDBJ databases">
        <title>Genome sequence of cellulolytic Lachnospiraceae bacterium XHS1971 isolated from hotspring sediment.</title>
        <authorList>
            <person name="Vasudevan G."/>
            <person name="Joshi A.J."/>
            <person name="Hivarkar S."/>
            <person name="Lanjekar V.B."/>
            <person name="Dhakephalkar P.K."/>
            <person name="Dagar S."/>
        </authorList>
    </citation>
    <scope>NUCLEOTIDE SEQUENCE</scope>
    <source>
        <strain evidence="1">XHS1971</strain>
    </source>
</reference>
<accession>A0AC61D8Q6</accession>
<sequence>MIKKWDIGIIVLLLLLSFIPYLCFKVLIFKDYTATYVLITVEGKPYQKIPLKEEQEKEEIAIQTAYGKNKLVIELDQVSIQDADCPDLLCTEFRPISKVGETITCLPHKLCVEIVGEKQDEEMDTRTY</sequence>